<sequence>MSNLATSPPKDDDTNMTEPEFSDNPDCSGDGKTCGECGKIFSHPFYFSTHISIHASEKGYSLVGQCVHCGLTFSDVQIFEQHLVSSQAKLKEQNQEEEEVASTDRCMSIEYNDDEQFNEEEDVKPVLQVVDPEPEINNKPLVVKQELLDISYEPKTKRRRQSVQRFEPEPINPSHQDNDPAVEAYLMSLTQMGLTVDPAAFGHPPSRNRGRRASLARGRGRGSKMLIDRGTLNIPEEMIVPKKASPKYEYLDLDYDTLLEEEQEVLPKSGKQTRGERLQQRLQRLNQQREAESKSKTESKESKSTTESKESKSTTESKESKSTTESKESKSTTESKESKPLVENEESKPTKDIKESEPRAESKVEPKTELENESKTDSKDEAKTEHEDKPKCIDEVLPKEESKAQPNVESRDKASPGSSSSTPDTSVRKKVSKPGSSNTSPFAGLGFDKSLPLNKIMMKSELEDRDYSPYSRSHGKTKARGSRGFRGHTRGSASLSIRSSTPAPPPVPPVPVIPGLGGYARFNPNYCPPIAPSANRPTPNVKTNKQGAIANQLKIKTPFPPARIQNRVEIVSQAMRIVPNKGTDLVPRYSRVTAPKRIDHKVTPSSSMECSKQDSRDYVEIMLQTLTDELIPNKMNKNFSNSTTFFGKTENYLTGSSHAKPAFPGPSRTSRMVAPGRGGMFLDSLNFSGQMRHVSKPGLPPQGVLNNGGRYPGPSNIRAPRARERGGVVASLPRGRGGTIAQNTAYPVKMGRGVGKGSTVPAKTLAPRVAAKPVPTTDEVIVLDDDDDVVIMFEDEPGSGRNAPSQPEKRSTVIIDVDKEDTSESSIQIIKEIDPKLNNKQSPLGQDDKLSLTASVCLTRINSVDSLSDPAIVSSKLEVEDIEGWKVCLAENSDSDSDADESNRKEKSPEENHTNSNSDIGCQGEAEKDELSSKNVKTCSVSENVQNLDHDNSETKNEKLEKELANNKTQESDLKSSKDSISCSSQSSSSVVPLTFPAFVKDTDNLLDIFSEIEKTCKEIEENSGNDSGTESEKTDYSSALKAKTGPKDNLVASETNGNSETETGIDTIMKQTQDKSLSVSDSSEHNVDYGTDDKMLGQDNMEVTGSDDTPLAKNCAEQENASTDRQVQRQEIETFCGTSNTHDTHSEAGSNCEISRIPKDVDMNSLVTNSVRDDSKDICSEASSETEANSCLDGGNLNTKMLSEIARDESQVRNLENENVTSNHDRTQELSSFSSFGHATTSIVSLSQKGEDSQVHKITLESFSPLLDSDLAAEVSKSLQSPVSLESEPNSLDDQNKSKKTLMNKSFALLPHEVEIGEETNQIQLQNENTESVMDCSVTNDNVMTSGVTNENSVINSKNNIPSDCLGQRTRGSETCSEICASTSDANCTELYQHEHIHNAVTPAGDNESSDVDQSELGPSAATNVEGSGAVGSSSFKKRSPGRNSCRDIDLPASHLEDDADRDGDDSYGSGGRNNPSGPHTNGLVCTGHQESATTNSGSSNSQNDSPTDCEPLHTSTTCSFKSSLALKNNITHLDRLWEKHGFRTFCPSSVNRTSSKRKVISLLKKNIIKQRHYCQYHSEVSRMLTKFSKQKHQICKSVFPEIVLLRPESKWLHFSQSHIIRNTKSLKAPASCRHGIDNYAHRIEVRKRLYERPYCSAKHKLSLPQVLYPGHCHAWTCFTKPFIHENVFFQRCNILELRNILSTVKKSNRKLNVGSVKKPCRKWREKLVPIRQKFLYRLNKSQSDMKHSFLSSPLKDKGSCVCMRTRGKYEHGSNHRPTSQGHHRTSCRSTNRREVVRGNGSTGHKRKGSDEEDDGNEEGKKGRYPCVQEDNILKCSICNVKFKLLKELLRHFLTEHPGCCDKKNRVIISSAKKRISSSCNHPNRVSKQNSQEEEPDPLASHVYENVTVGKTQLVYVMPTKPVVHYTSKVKKTNLDVSTTPPVSISQSYEASGAKQLVDKKTDDEGNIYVSYTPKSDDKVHNDTVASVSDFGSYNVTPNDTSVTDIYVKNPADQSDQVEPLFPGYVSRNKTFSDHSLSGHNSMGKGLDTDHDTLSCDIVVKEEPGDDVLPCDITIKEEPADDVMSRDKVVKHELQGDSDEESLPITFGETCFVQEEDFKKMVPLISGSSQSDRFILPTLDNDAKKVHLIYRNESTFSQNVRVKCGRPKKTSQAPPQSELIMVYPSKPVVNFGRKSIYVDMSDIELKNARQEAVSDLVTVAKGKGVDPDIEDLPTEKKSLLPERQHTMSLTAKTSGAQQAPNKAHAEPSLCIDTSFSLKQSNLTTSLSHNGLQKSPKVIYVHPKKPVVNFAGRQPKSDSSRWTEG</sequence>
<feature type="region of interest" description="Disordered" evidence="2">
    <location>
        <begin position="156"/>
        <end position="179"/>
    </location>
</feature>
<organism evidence="4 5">
    <name type="scientific">Biomphalaria glabrata</name>
    <name type="common">Bloodfluke planorb</name>
    <name type="synonym">Freshwater snail</name>
    <dbReference type="NCBI Taxonomy" id="6526"/>
    <lineage>
        <taxon>Eukaryota</taxon>
        <taxon>Metazoa</taxon>
        <taxon>Spiralia</taxon>
        <taxon>Lophotrochozoa</taxon>
        <taxon>Mollusca</taxon>
        <taxon>Gastropoda</taxon>
        <taxon>Heterobranchia</taxon>
        <taxon>Euthyneura</taxon>
        <taxon>Panpulmonata</taxon>
        <taxon>Hygrophila</taxon>
        <taxon>Lymnaeoidea</taxon>
        <taxon>Planorbidae</taxon>
        <taxon>Biomphalaria</taxon>
    </lineage>
</organism>
<keyword evidence="4" id="KW-1185">Reference proteome</keyword>
<feature type="compositionally biased region" description="Basic residues" evidence="2">
    <location>
        <begin position="473"/>
        <end position="489"/>
    </location>
</feature>
<feature type="compositionally biased region" description="Basic and acidic residues" evidence="2">
    <location>
        <begin position="287"/>
        <end position="414"/>
    </location>
</feature>
<keyword evidence="1" id="KW-0863">Zinc-finger</keyword>
<feature type="compositionally biased region" description="Polar residues" evidence="2">
    <location>
        <begin position="1881"/>
        <end position="1891"/>
    </location>
</feature>
<feature type="compositionally biased region" description="Low complexity" evidence="2">
    <location>
        <begin position="415"/>
        <end position="425"/>
    </location>
</feature>
<feature type="region of interest" description="Disordered" evidence="2">
    <location>
        <begin position="197"/>
        <end position="227"/>
    </location>
</feature>
<feature type="compositionally biased region" description="Basic and acidic residues" evidence="2">
    <location>
        <begin position="948"/>
        <end position="978"/>
    </location>
</feature>
<feature type="region of interest" description="Disordered" evidence="2">
    <location>
        <begin position="1020"/>
        <end position="1098"/>
    </location>
</feature>
<feature type="compositionally biased region" description="Polar residues" evidence="2">
    <location>
        <begin position="1053"/>
        <end position="1082"/>
    </location>
</feature>
<reference evidence="5" key="1">
    <citation type="submission" date="2025-08" db="UniProtKB">
        <authorList>
            <consortium name="RefSeq"/>
        </authorList>
    </citation>
    <scope>IDENTIFICATION</scope>
</reference>
<feature type="compositionally biased region" description="Polar residues" evidence="2">
    <location>
        <begin position="491"/>
        <end position="501"/>
    </location>
</feature>
<feature type="compositionally biased region" description="Polar residues" evidence="2">
    <location>
        <begin position="1490"/>
        <end position="1508"/>
    </location>
</feature>
<dbReference type="InterPro" id="IPR036236">
    <property type="entry name" value="Znf_C2H2_sf"/>
</dbReference>
<feature type="compositionally biased region" description="Polar residues" evidence="2">
    <location>
        <begin position="933"/>
        <end position="947"/>
    </location>
</feature>
<proteinExistence type="predicted"/>
<dbReference type="InterPro" id="IPR013087">
    <property type="entry name" value="Znf_C2H2_type"/>
</dbReference>
<dbReference type="OrthoDB" id="10659632at2759"/>
<feature type="region of interest" description="Disordered" evidence="2">
    <location>
        <begin position="1209"/>
        <end position="1229"/>
    </location>
</feature>
<evidence type="ECO:0000313" key="4">
    <source>
        <dbReference type="Proteomes" id="UP001165740"/>
    </source>
</evidence>
<feature type="region of interest" description="Disordered" evidence="2">
    <location>
        <begin position="1772"/>
        <end position="1825"/>
    </location>
</feature>
<dbReference type="GeneID" id="106070658"/>
<protein>
    <submittedName>
        <fullName evidence="5">Uncharacterized protein LOC106070658</fullName>
    </submittedName>
</protein>
<feature type="region of interest" description="Disordered" evidence="2">
    <location>
        <begin position="464"/>
        <end position="507"/>
    </location>
</feature>
<feature type="compositionally biased region" description="Polar residues" evidence="2">
    <location>
        <begin position="1422"/>
        <end position="1436"/>
    </location>
</feature>
<feature type="compositionally biased region" description="Basic and acidic residues" evidence="2">
    <location>
        <begin position="901"/>
        <end position="913"/>
    </location>
</feature>
<feature type="region of interest" description="Disordered" evidence="2">
    <location>
        <begin position="892"/>
        <end position="989"/>
    </location>
</feature>
<feature type="region of interest" description="Disordered" evidence="2">
    <location>
        <begin position="1402"/>
        <end position="1514"/>
    </location>
</feature>
<dbReference type="Proteomes" id="UP001165740">
    <property type="component" value="Chromosome 18"/>
</dbReference>
<accession>A0A9W2ZDM8</accession>
<feature type="compositionally biased region" description="Low complexity" evidence="2">
    <location>
        <begin position="979"/>
        <end position="989"/>
    </location>
</feature>
<evidence type="ECO:0000256" key="2">
    <source>
        <dbReference type="SAM" id="MobiDB-lite"/>
    </source>
</evidence>
<feature type="domain" description="C2H2-type" evidence="3">
    <location>
        <begin position="32"/>
        <end position="59"/>
    </location>
</feature>
<dbReference type="Gene3D" id="3.30.160.60">
    <property type="entry name" value="Classic Zinc Finger"/>
    <property type="match status" value="1"/>
</dbReference>
<dbReference type="GO" id="GO:0008270">
    <property type="term" value="F:zinc ion binding"/>
    <property type="evidence" value="ECO:0007669"/>
    <property type="project" value="UniProtKB-KW"/>
</dbReference>
<feature type="region of interest" description="Disordered" evidence="2">
    <location>
        <begin position="1"/>
        <end position="29"/>
    </location>
</feature>
<dbReference type="PROSITE" id="PS50157">
    <property type="entry name" value="ZINC_FINGER_C2H2_2"/>
    <property type="match status" value="1"/>
</dbReference>
<dbReference type="PROSITE" id="PS00028">
    <property type="entry name" value="ZINC_FINGER_C2H2_1"/>
    <property type="match status" value="2"/>
</dbReference>
<keyword evidence="1" id="KW-0479">Metal-binding</keyword>
<keyword evidence="1" id="KW-0862">Zinc</keyword>
<name>A0A9W2ZDM8_BIOGL</name>
<feature type="region of interest" description="Disordered" evidence="2">
    <location>
        <begin position="265"/>
        <end position="448"/>
    </location>
</feature>
<evidence type="ECO:0000256" key="1">
    <source>
        <dbReference type="PROSITE-ProRule" id="PRU00042"/>
    </source>
</evidence>
<feature type="compositionally biased region" description="Polar residues" evidence="2">
    <location>
        <begin position="1213"/>
        <end position="1223"/>
    </location>
</feature>
<gene>
    <name evidence="5" type="primary">LOC106070658</name>
</gene>
<evidence type="ECO:0000313" key="5">
    <source>
        <dbReference type="RefSeq" id="XP_055873185.1"/>
    </source>
</evidence>
<feature type="region of interest" description="Disordered" evidence="2">
    <location>
        <begin position="1879"/>
        <end position="1899"/>
    </location>
</feature>
<evidence type="ECO:0000259" key="3">
    <source>
        <dbReference type="PROSITE" id="PS50157"/>
    </source>
</evidence>
<dbReference type="RefSeq" id="XP_055873185.1">
    <property type="nucleotide sequence ID" value="XM_056017210.1"/>
</dbReference>
<dbReference type="SUPFAM" id="SSF57667">
    <property type="entry name" value="beta-beta-alpha zinc fingers"/>
    <property type="match status" value="1"/>
</dbReference>
<dbReference type="SMART" id="SM00355">
    <property type="entry name" value="ZnF_C2H2"/>
    <property type="match status" value="3"/>
</dbReference>
<feature type="compositionally biased region" description="Basic and acidic residues" evidence="2">
    <location>
        <begin position="1083"/>
        <end position="1097"/>
    </location>
</feature>
<feature type="compositionally biased region" description="Basic residues" evidence="2">
    <location>
        <begin position="206"/>
        <end position="222"/>
    </location>
</feature>